<evidence type="ECO:0000313" key="1">
    <source>
        <dbReference type="EMBL" id="KHO20350.1"/>
    </source>
</evidence>
<keyword evidence="2" id="KW-1185">Reference proteome</keyword>
<organism evidence="1 2">
    <name type="scientific">Mycolicibacterium setense</name>
    <dbReference type="NCBI Taxonomy" id="431269"/>
    <lineage>
        <taxon>Bacteria</taxon>
        <taxon>Bacillati</taxon>
        <taxon>Actinomycetota</taxon>
        <taxon>Actinomycetes</taxon>
        <taxon>Mycobacteriales</taxon>
        <taxon>Mycobacteriaceae</taxon>
        <taxon>Mycolicibacterium</taxon>
    </lineage>
</organism>
<evidence type="ECO:0008006" key="3">
    <source>
        <dbReference type="Google" id="ProtNLM"/>
    </source>
</evidence>
<name>A0ABR4YNS6_9MYCO</name>
<dbReference type="Proteomes" id="UP000031004">
    <property type="component" value="Unassembled WGS sequence"/>
</dbReference>
<evidence type="ECO:0000313" key="2">
    <source>
        <dbReference type="Proteomes" id="UP000031004"/>
    </source>
</evidence>
<sequence>MSLEDLILDPVRTRVFKGNRGKALVVDVFASILHSLRDRVNEVFCVGDLLLNELQLAFDSLGRGLTELMITDDSRSLIESCLSSRTFPKIGELHSLPTGRGNNLIPQVRCQSAKGFRRRADGLLVSVRPRGIDQGLSTVLAAVALFRHKVATPHSASRRDPQSSCG</sequence>
<accession>A0ABR4YNS6</accession>
<protein>
    <recommendedName>
        <fullName evidence="3">Integrase catalytic domain-containing protein</fullName>
    </recommendedName>
</protein>
<reference evidence="1 2" key="1">
    <citation type="submission" date="2014-11" db="EMBL/GenBank/DDBJ databases">
        <title>Mycobacterium setense Manresensis Genome.</title>
        <authorList>
            <person name="Rech G."/>
            <person name="Sumoy L."/>
        </authorList>
    </citation>
    <scope>NUCLEOTIDE SEQUENCE [LARGE SCALE GENOMIC DNA]</scope>
    <source>
        <strain evidence="1 2">Manresensis</strain>
    </source>
</reference>
<dbReference type="EMBL" id="JTLZ01000012">
    <property type="protein sequence ID" value="KHO20350.1"/>
    <property type="molecule type" value="Genomic_DNA"/>
</dbReference>
<comment type="caution">
    <text evidence="1">The sequence shown here is derived from an EMBL/GenBank/DDBJ whole genome shotgun (WGS) entry which is preliminary data.</text>
</comment>
<proteinExistence type="predicted"/>
<gene>
    <name evidence="1" type="ORF">QQ44_27905</name>
</gene>